<keyword evidence="1" id="KW-1133">Transmembrane helix</keyword>
<dbReference type="EMBL" id="UINC01053337">
    <property type="protein sequence ID" value="SVB69733.1"/>
    <property type="molecule type" value="Genomic_DNA"/>
</dbReference>
<reference evidence="2" key="1">
    <citation type="submission" date="2018-05" db="EMBL/GenBank/DDBJ databases">
        <authorList>
            <person name="Lanie J.A."/>
            <person name="Ng W.-L."/>
            <person name="Kazmierczak K.M."/>
            <person name="Andrzejewski T.M."/>
            <person name="Davidsen T.M."/>
            <person name="Wayne K.J."/>
            <person name="Tettelin H."/>
            <person name="Glass J.I."/>
            <person name="Rusch D."/>
            <person name="Podicherti R."/>
            <person name="Tsui H.-C.T."/>
            <person name="Winkler M.E."/>
        </authorList>
    </citation>
    <scope>NUCLEOTIDE SEQUENCE</scope>
</reference>
<sequence>MATANASSAPILTADGIPLKVSLKRSLRRSKIQALILVLPAFLFLLLVFVLPIGNLLSRSVDDTLVNWQLPLTFKLIGDWDRGNIPEEELFRAVFVDFTTVNKFFIQDNTG</sequence>
<keyword evidence="1" id="KW-0812">Transmembrane</keyword>
<organism evidence="2">
    <name type="scientific">marine metagenome</name>
    <dbReference type="NCBI Taxonomy" id="408172"/>
    <lineage>
        <taxon>unclassified sequences</taxon>
        <taxon>metagenomes</taxon>
        <taxon>ecological metagenomes</taxon>
    </lineage>
</organism>
<proteinExistence type="predicted"/>
<evidence type="ECO:0000256" key="1">
    <source>
        <dbReference type="SAM" id="Phobius"/>
    </source>
</evidence>
<keyword evidence="1" id="KW-0472">Membrane</keyword>
<accession>A0A382G584</accession>
<gene>
    <name evidence="2" type="ORF">METZ01_LOCUS222587</name>
</gene>
<evidence type="ECO:0008006" key="3">
    <source>
        <dbReference type="Google" id="ProtNLM"/>
    </source>
</evidence>
<feature type="transmembrane region" description="Helical" evidence="1">
    <location>
        <begin position="34"/>
        <end position="54"/>
    </location>
</feature>
<evidence type="ECO:0000313" key="2">
    <source>
        <dbReference type="EMBL" id="SVB69733.1"/>
    </source>
</evidence>
<feature type="non-terminal residue" evidence="2">
    <location>
        <position position="111"/>
    </location>
</feature>
<name>A0A382G584_9ZZZZ</name>
<protein>
    <recommendedName>
        <fullName evidence="3">ABC transmembrane type-1 domain-containing protein</fullName>
    </recommendedName>
</protein>
<dbReference type="AlphaFoldDB" id="A0A382G584"/>